<evidence type="ECO:0000313" key="8">
    <source>
        <dbReference type="EMBL" id="MQY12329.1"/>
    </source>
</evidence>
<proteinExistence type="inferred from homology"/>
<comment type="caution">
    <text evidence="8">The sequence shown here is derived from an EMBL/GenBank/DDBJ whole genome shotgun (WGS) entry which is preliminary data.</text>
</comment>
<dbReference type="Proteomes" id="UP000466345">
    <property type="component" value="Unassembled WGS sequence"/>
</dbReference>
<dbReference type="OrthoDB" id="3335676at2"/>
<sequence length="459" mass="47670">MNEPEDFSKLFATAAEHAAAFRRSLPTRPIGPAADLDSVRAAFGGPLPREGTPPERVLRELITAAEPGVMATAGPRFFGFVVGGALPAASAAEILNAGWDQAPFQPVLSPAGAAAETAAAVWLKELLGIPETASTGFVTGAQAANTVGLAAARQHLLAVQGWDVSLKGLMGAPRLRVIAGAERHATVDRALRLLGFGTDLVEPVAVDANGATDMAALEAVLGADDAPAIVCLQAGNVNTGACDDLRTACELTHAHGGWAHVDGAFGLWAGASQQLRHLTDGVELADSWGCDAHKWLNVPYDSAFAFCSRPDVHVAAMSYTASYLTGSGQGTGPGDFTAESSRRARGIPVWAALRELGRDGVADLVERCCALARRFARGLTDAGFEVVNDVMLNQVLVDLGEHTDAIVAAVQAEGTCWMGATTWRGRRLMRIAVSNYATTEADVDASVASVRRAAAGVTG</sequence>
<dbReference type="GO" id="GO:0030170">
    <property type="term" value="F:pyridoxal phosphate binding"/>
    <property type="evidence" value="ECO:0007669"/>
    <property type="project" value="InterPro"/>
</dbReference>
<evidence type="ECO:0000256" key="2">
    <source>
        <dbReference type="ARBA" id="ARBA00009533"/>
    </source>
</evidence>
<dbReference type="InterPro" id="IPR002129">
    <property type="entry name" value="PyrdxlP-dep_de-COase"/>
</dbReference>
<comment type="similarity">
    <text evidence="2 7">Belongs to the group II decarboxylase family.</text>
</comment>
<accession>A0A7K0CFS8</accession>
<feature type="modified residue" description="N6-(pyridoxal phosphate)lysine" evidence="6">
    <location>
        <position position="294"/>
    </location>
</feature>
<evidence type="ECO:0000256" key="5">
    <source>
        <dbReference type="ARBA" id="ARBA00023239"/>
    </source>
</evidence>
<dbReference type="InterPro" id="IPR015422">
    <property type="entry name" value="PyrdxlP-dep_Trfase_small"/>
</dbReference>
<dbReference type="AlphaFoldDB" id="A0A7K0CFS8"/>
<dbReference type="RefSeq" id="WP_153451833.1">
    <property type="nucleotide sequence ID" value="NZ_WEGJ01000006.1"/>
</dbReference>
<evidence type="ECO:0000256" key="7">
    <source>
        <dbReference type="RuleBase" id="RU000382"/>
    </source>
</evidence>
<keyword evidence="5 7" id="KW-0456">Lyase</keyword>
<dbReference type="PANTHER" id="PTHR11999">
    <property type="entry name" value="GROUP II PYRIDOXAL-5-PHOSPHATE DECARBOXYLASE"/>
    <property type="match status" value="1"/>
</dbReference>
<organism evidence="8 9">
    <name type="scientific">Streptomyces smaragdinus</name>
    <dbReference type="NCBI Taxonomy" id="2585196"/>
    <lineage>
        <taxon>Bacteria</taxon>
        <taxon>Bacillati</taxon>
        <taxon>Actinomycetota</taxon>
        <taxon>Actinomycetes</taxon>
        <taxon>Kitasatosporales</taxon>
        <taxon>Streptomycetaceae</taxon>
        <taxon>Streptomyces</taxon>
    </lineage>
</organism>
<dbReference type="InterPro" id="IPR010977">
    <property type="entry name" value="Aromatic_deC"/>
</dbReference>
<evidence type="ECO:0000256" key="3">
    <source>
        <dbReference type="ARBA" id="ARBA00022793"/>
    </source>
</evidence>
<keyword evidence="9" id="KW-1185">Reference proteome</keyword>
<evidence type="ECO:0000256" key="6">
    <source>
        <dbReference type="PIRSR" id="PIRSR602129-50"/>
    </source>
</evidence>
<name>A0A7K0CFS8_9ACTN</name>
<gene>
    <name evidence="8" type="ORF">SRB5_24620</name>
</gene>
<keyword evidence="3" id="KW-0210">Decarboxylase</keyword>
<evidence type="ECO:0000256" key="4">
    <source>
        <dbReference type="ARBA" id="ARBA00022898"/>
    </source>
</evidence>
<keyword evidence="4 6" id="KW-0663">Pyridoxal phosphate</keyword>
<dbReference type="InterPro" id="IPR015421">
    <property type="entry name" value="PyrdxlP-dep_Trfase_major"/>
</dbReference>
<dbReference type="EMBL" id="WEGJ01000006">
    <property type="protein sequence ID" value="MQY12329.1"/>
    <property type="molecule type" value="Genomic_DNA"/>
</dbReference>
<dbReference type="PANTHER" id="PTHR11999:SF70">
    <property type="entry name" value="MIP05841P"/>
    <property type="match status" value="1"/>
</dbReference>
<dbReference type="Pfam" id="PF00282">
    <property type="entry name" value="Pyridoxal_deC"/>
    <property type="match status" value="1"/>
</dbReference>
<reference evidence="8 9" key="1">
    <citation type="submission" date="2019-10" db="EMBL/GenBank/DDBJ databases">
        <title>Streptomyces smaragdinus sp. nov. and Streptomyces fabii sp. nov., isolated from the gut of fungus growing-termite Macrotermes natalensis.</title>
        <authorList>
            <person name="Schwitalla J."/>
            <person name="Benndorf R."/>
            <person name="Martin K."/>
            <person name="De Beer W."/>
            <person name="Kaster A.-K."/>
            <person name="Vollmers J."/>
            <person name="Poulsen M."/>
            <person name="Beemelmanns C."/>
        </authorList>
    </citation>
    <scope>NUCLEOTIDE SEQUENCE [LARGE SCALE GENOMIC DNA]</scope>
    <source>
        <strain evidence="8 9">RB5</strain>
    </source>
</reference>
<evidence type="ECO:0008006" key="10">
    <source>
        <dbReference type="Google" id="ProtNLM"/>
    </source>
</evidence>
<comment type="cofactor">
    <cofactor evidence="1 6 7">
        <name>pyridoxal 5'-phosphate</name>
        <dbReference type="ChEBI" id="CHEBI:597326"/>
    </cofactor>
</comment>
<dbReference type="GO" id="GO:0004058">
    <property type="term" value="F:aromatic-L-amino-acid decarboxylase activity"/>
    <property type="evidence" value="ECO:0007669"/>
    <property type="project" value="UniProtKB-ARBA"/>
</dbReference>
<dbReference type="GO" id="GO:0019752">
    <property type="term" value="P:carboxylic acid metabolic process"/>
    <property type="evidence" value="ECO:0007669"/>
    <property type="project" value="InterPro"/>
</dbReference>
<evidence type="ECO:0000256" key="1">
    <source>
        <dbReference type="ARBA" id="ARBA00001933"/>
    </source>
</evidence>
<dbReference type="Gene3D" id="3.90.1150.10">
    <property type="entry name" value="Aspartate Aminotransferase, domain 1"/>
    <property type="match status" value="1"/>
</dbReference>
<evidence type="ECO:0000313" key="9">
    <source>
        <dbReference type="Proteomes" id="UP000466345"/>
    </source>
</evidence>
<dbReference type="InterPro" id="IPR015424">
    <property type="entry name" value="PyrdxlP-dep_Trfase"/>
</dbReference>
<dbReference type="SUPFAM" id="SSF53383">
    <property type="entry name" value="PLP-dependent transferases"/>
    <property type="match status" value="1"/>
</dbReference>
<protein>
    <recommendedName>
        <fullName evidence="10">Pyridoxal-dependent decarboxylase</fullName>
    </recommendedName>
</protein>
<dbReference type="Gene3D" id="3.40.640.10">
    <property type="entry name" value="Type I PLP-dependent aspartate aminotransferase-like (Major domain)"/>
    <property type="match status" value="1"/>
</dbReference>